<sequence>MVDLDLLYATYQEPIATGLEGLATGSMTALSGLPGVFLGLTVTTFVLFALLRDGEQFVTWLQTVVPVSESVQQELMAEFDDLMWASVVGNVAVAGIQAVLLGGGLILVGMPGPVFLTLATFALCLLPLVGAFGVWVPVSVYLLGIGRPTPALIILIIGSVVSASDTYLRPAIINRSGALNVAVITVGIFGGIVVFGVVGLFIGPVILGGTKVMFDQFAREPCVFS</sequence>
<name>A0A9R1CWW2_9EURY</name>
<keyword evidence="4 6" id="KW-1133">Transmembrane helix</keyword>
<evidence type="ECO:0000256" key="2">
    <source>
        <dbReference type="ARBA" id="ARBA00009773"/>
    </source>
</evidence>
<feature type="transmembrane region" description="Helical" evidence="6">
    <location>
        <begin position="180"/>
        <end position="207"/>
    </location>
</feature>
<keyword evidence="5 6" id="KW-0472">Membrane</keyword>
<keyword evidence="8" id="KW-1185">Reference proteome</keyword>
<dbReference type="AlphaFoldDB" id="A0A9R1CWW2"/>
<evidence type="ECO:0000256" key="6">
    <source>
        <dbReference type="SAM" id="Phobius"/>
    </source>
</evidence>
<comment type="similarity">
    <text evidence="2">Belongs to the autoinducer-2 exporter (AI-2E) (TC 2.A.86) family.</text>
</comment>
<dbReference type="InterPro" id="IPR002549">
    <property type="entry name" value="AI-2E-like"/>
</dbReference>
<proteinExistence type="inferred from homology"/>
<accession>A0A9R1CWW2</accession>
<evidence type="ECO:0000256" key="4">
    <source>
        <dbReference type="ARBA" id="ARBA00022989"/>
    </source>
</evidence>
<dbReference type="RefSeq" id="WP_256031510.1">
    <property type="nucleotide sequence ID" value="NZ_JAHLKM010000065.1"/>
</dbReference>
<feature type="transmembrane region" description="Helical" evidence="6">
    <location>
        <begin position="82"/>
        <end position="108"/>
    </location>
</feature>
<dbReference type="PANTHER" id="PTHR21716">
    <property type="entry name" value="TRANSMEMBRANE PROTEIN"/>
    <property type="match status" value="1"/>
</dbReference>
<evidence type="ECO:0000256" key="5">
    <source>
        <dbReference type="ARBA" id="ARBA00023136"/>
    </source>
</evidence>
<evidence type="ECO:0000256" key="1">
    <source>
        <dbReference type="ARBA" id="ARBA00004141"/>
    </source>
</evidence>
<reference evidence="7" key="1">
    <citation type="journal article" date="2023" name="Front. Microbiol.">
        <title>Genomic-based phylogenetic and metabolic analyses of the genus Natronomonas, and description of Natronomonas aquatica sp. nov.</title>
        <authorList>
            <person name="Garcia-Roldan A."/>
            <person name="Duran-Viseras A."/>
            <person name="de la Haba R.R."/>
            <person name="Corral P."/>
            <person name="Sanchez-Porro C."/>
            <person name="Ventosa A."/>
        </authorList>
    </citation>
    <scope>NUCLEOTIDE SEQUENCE</scope>
    <source>
        <strain evidence="7">F2-12</strain>
    </source>
</reference>
<dbReference type="EMBL" id="JAHLKM010000065">
    <property type="protein sequence ID" value="MCQ4335061.1"/>
    <property type="molecule type" value="Genomic_DNA"/>
</dbReference>
<evidence type="ECO:0000256" key="3">
    <source>
        <dbReference type="ARBA" id="ARBA00022692"/>
    </source>
</evidence>
<keyword evidence="3 6" id="KW-0812">Transmembrane</keyword>
<dbReference type="Proteomes" id="UP001139494">
    <property type="component" value="Unassembled WGS sequence"/>
</dbReference>
<protein>
    <submittedName>
        <fullName evidence="7">AI-2E family transporter</fullName>
    </submittedName>
</protein>
<feature type="transmembrane region" description="Helical" evidence="6">
    <location>
        <begin position="115"/>
        <end position="138"/>
    </location>
</feature>
<organism evidence="7 8">
    <name type="scientific">Natronomonas aquatica</name>
    <dbReference type="NCBI Taxonomy" id="2841590"/>
    <lineage>
        <taxon>Archaea</taxon>
        <taxon>Methanobacteriati</taxon>
        <taxon>Methanobacteriota</taxon>
        <taxon>Stenosarchaea group</taxon>
        <taxon>Halobacteria</taxon>
        <taxon>Halobacteriales</taxon>
        <taxon>Natronomonadaceae</taxon>
        <taxon>Natronomonas</taxon>
    </lineage>
</organism>
<dbReference type="Pfam" id="PF01594">
    <property type="entry name" value="AI-2E_transport"/>
    <property type="match status" value="1"/>
</dbReference>
<comment type="subcellular location">
    <subcellularLocation>
        <location evidence="1">Membrane</location>
        <topology evidence="1">Multi-pass membrane protein</topology>
    </subcellularLocation>
</comment>
<gene>
    <name evidence="7" type="ORF">KM295_16570</name>
</gene>
<feature type="transmembrane region" description="Helical" evidence="6">
    <location>
        <begin position="150"/>
        <end position="168"/>
    </location>
</feature>
<dbReference type="GO" id="GO:0016020">
    <property type="term" value="C:membrane"/>
    <property type="evidence" value="ECO:0007669"/>
    <property type="project" value="UniProtKB-SubCell"/>
</dbReference>
<feature type="transmembrane region" description="Helical" evidence="6">
    <location>
        <begin position="29"/>
        <end position="51"/>
    </location>
</feature>
<evidence type="ECO:0000313" key="7">
    <source>
        <dbReference type="EMBL" id="MCQ4335061.1"/>
    </source>
</evidence>
<evidence type="ECO:0000313" key="8">
    <source>
        <dbReference type="Proteomes" id="UP001139494"/>
    </source>
</evidence>
<dbReference type="PANTHER" id="PTHR21716:SF4">
    <property type="entry name" value="TRANSMEMBRANE PROTEIN 245"/>
    <property type="match status" value="1"/>
</dbReference>
<comment type="caution">
    <text evidence="7">The sequence shown here is derived from an EMBL/GenBank/DDBJ whole genome shotgun (WGS) entry which is preliminary data.</text>
</comment>